<protein>
    <submittedName>
        <fullName evidence="1">Uncharacterized protein</fullName>
    </submittedName>
</protein>
<name>A0A4U5MM80_STECR</name>
<proteinExistence type="predicted"/>
<accession>A0A4U5MM80</accession>
<reference evidence="1 2" key="2">
    <citation type="journal article" date="2019" name="G3 (Bethesda)">
        <title>Hybrid Assembly of the Genome of the Entomopathogenic Nematode Steinernema carpocapsae Identifies the X-Chromosome.</title>
        <authorList>
            <person name="Serra L."/>
            <person name="Macchietto M."/>
            <person name="Macias-Munoz A."/>
            <person name="McGill C.J."/>
            <person name="Rodriguez I.M."/>
            <person name="Rodriguez B."/>
            <person name="Murad R."/>
            <person name="Mortazavi A."/>
        </authorList>
    </citation>
    <scope>NUCLEOTIDE SEQUENCE [LARGE SCALE GENOMIC DNA]</scope>
    <source>
        <strain evidence="1 2">ALL</strain>
    </source>
</reference>
<evidence type="ECO:0000313" key="2">
    <source>
        <dbReference type="Proteomes" id="UP000298663"/>
    </source>
</evidence>
<keyword evidence="2" id="KW-1185">Reference proteome</keyword>
<comment type="caution">
    <text evidence="1">The sequence shown here is derived from an EMBL/GenBank/DDBJ whole genome shotgun (WGS) entry which is preliminary data.</text>
</comment>
<dbReference type="EMBL" id="AZBU02000007">
    <property type="protein sequence ID" value="TKR70571.1"/>
    <property type="molecule type" value="Genomic_DNA"/>
</dbReference>
<organism evidence="1 2">
    <name type="scientific">Steinernema carpocapsae</name>
    <name type="common">Entomopathogenic nematode</name>
    <dbReference type="NCBI Taxonomy" id="34508"/>
    <lineage>
        <taxon>Eukaryota</taxon>
        <taxon>Metazoa</taxon>
        <taxon>Ecdysozoa</taxon>
        <taxon>Nematoda</taxon>
        <taxon>Chromadorea</taxon>
        <taxon>Rhabditida</taxon>
        <taxon>Tylenchina</taxon>
        <taxon>Panagrolaimomorpha</taxon>
        <taxon>Strongyloidoidea</taxon>
        <taxon>Steinernematidae</taxon>
        <taxon>Steinernema</taxon>
    </lineage>
</organism>
<gene>
    <name evidence="1" type="ORF">L596_022578</name>
</gene>
<evidence type="ECO:0000313" key="1">
    <source>
        <dbReference type="EMBL" id="TKR70571.1"/>
    </source>
</evidence>
<dbReference type="AlphaFoldDB" id="A0A4U5MM80"/>
<dbReference type="Proteomes" id="UP000298663">
    <property type="component" value="Unassembled WGS sequence"/>
</dbReference>
<reference evidence="1 2" key="1">
    <citation type="journal article" date="2015" name="Genome Biol.">
        <title>Comparative genomics of Steinernema reveals deeply conserved gene regulatory networks.</title>
        <authorList>
            <person name="Dillman A.R."/>
            <person name="Macchietto M."/>
            <person name="Porter C.F."/>
            <person name="Rogers A."/>
            <person name="Williams B."/>
            <person name="Antoshechkin I."/>
            <person name="Lee M.M."/>
            <person name="Goodwin Z."/>
            <person name="Lu X."/>
            <person name="Lewis E.E."/>
            <person name="Goodrich-Blair H."/>
            <person name="Stock S.P."/>
            <person name="Adams B.J."/>
            <person name="Sternberg P.W."/>
            <person name="Mortazavi A."/>
        </authorList>
    </citation>
    <scope>NUCLEOTIDE SEQUENCE [LARGE SCALE GENOMIC DNA]</scope>
    <source>
        <strain evidence="1 2">ALL</strain>
    </source>
</reference>
<sequence>MRIHLRSGEQERTVTLNSTRRLFTTVAYASGSRRDCRVRAAFELSSPLPLSESDSERALASAVGRPG</sequence>